<organism evidence="1 2">
    <name type="scientific">Vararia minispora EC-137</name>
    <dbReference type="NCBI Taxonomy" id="1314806"/>
    <lineage>
        <taxon>Eukaryota</taxon>
        <taxon>Fungi</taxon>
        <taxon>Dikarya</taxon>
        <taxon>Basidiomycota</taxon>
        <taxon>Agaricomycotina</taxon>
        <taxon>Agaricomycetes</taxon>
        <taxon>Russulales</taxon>
        <taxon>Lachnocladiaceae</taxon>
        <taxon>Vararia</taxon>
    </lineage>
</organism>
<comment type="caution">
    <text evidence="1">The sequence shown here is derived from an EMBL/GenBank/DDBJ whole genome shotgun (WGS) entry which is preliminary data.</text>
</comment>
<sequence length="677" mass="77255">WKPLVDGLKCVVDAVDKIATAILRQKGLDEDVQRLMQCLEQTFTDLRTIEDLEVRCHDDQQASIMSRTLQQSYECGLFIQEYARDTSFWKRLVKNAITNERKTLSDRYISTLDDLKKAFISRTIVTTKVVVIQVADEVKGLSERFDAFGMYHTCYYASTMSLIILDARDLLREVPYAEGVWYDSNERPGCLQGTRARFLEAITKWANDPLSPSMLVLFGQAGMGKSTIAREIAQRFDAMTLGRNPRRSSRLEPYLLVTTLARNLASSHPSFRRSLVEVLRKLDPQVLHTRNCTTLFTHLLLNPLKNLHHLGPIVVVIDALDECGNELDCKALSSVLILAAVQLPSNFRFMVTARPETIFEEAFKEKPNISTLRMDDDRLADTSSDIQRYVRESLPPFVSPALGFSDAQCNQLAHAAGNLFQWAAVACVFITKPPHGLTSNDCFRQLLNNEHQNHVQKSLDELYDVVLHNIFPQFDNTLIAKRFRLVMGQLLASCEPLSRKAMAARIHAFELQEGSKDVVEESVDAILIHMGPLLGNVHVDNRPISLLHASFIDFLTQSKRSGIFTIDLHDVHRQLAHACLRLMHRDLVFNIAHLETSFKRNRDVLDLDTRVRHFISSHLLYACQYWDDHLENTHFDPELFSLVRKLLEDKFLSWLEVLSLTRKISLAIPAFASLKIW</sequence>
<dbReference type="EMBL" id="MU273701">
    <property type="protein sequence ID" value="KAI0029069.1"/>
    <property type="molecule type" value="Genomic_DNA"/>
</dbReference>
<reference evidence="1" key="1">
    <citation type="submission" date="2021-02" db="EMBL/GenBank/DDBJ databases">
        <authorList>
            <consortium name="DOE Joint Genome Institute"/>
            <person name="Ahrendt S."/>
            <person name="Looney B.P."/>
            <person name="Miyauchi S."/>
            <person name="Morin E."/>
            <person name="Drula E."/>
            <person name="Courty P.E."/>
            <person name="Chicoki N."/>
            <person name="Fauchery L."/>
            <person name="Kohler A."/>
            <person name="Kuo A."/>
            <person name="Labutti K."/>
            <person name="Pangilinan J."/>
            <person name="Lipzen A."/>
            <person name="Riley R."/>
            <person name="Andreopoulos W."/>
            <person name="He G."/>
            <person name="Johnson J."/>
            <person name="Barry K.W."/>
            <person name="Grigoriev I.V."/>
            <person name="Nagy L."/>
            <person name="Hibbett D."/>
            <person name="Henrissat B."/>
            <person name="Matheny P.B."/>
            <person name="Labbe J."/>
            <person name="Martin F."/>
        </authorList>
    </citation>
    <scope>NUCLEOTIDE SEQUENCE</scope>
    <source>
        <strain evidence="1">EC-137</strain>
    </source>
</reference>
<proteinExistence type="predicted"/>
<dbReference type="Proteomes" id="UP000814128">
    <property type="component" value="Unassembled WGS sequence"/>
</dbReference>
<name>A0ACB8QBE3_9AGAM</name>
<protein>
    <submittedName>
        <fullName evidence="1">Uncharacterized protein</fullName>
    </submittedName>
</protein>
<evidence type="ECO:0000313" key="2">
    <source>
        <dbReference type="Proteomes" id="UP000814128"/>
    </source>
</evidence>
<accession>A0ACB8QBE3</accession>
<reference evidence="1" key="2">
    <citation type="journal article" date="2022" name="New Phytol.">
        <title>Evolutionary transition to the ectomycorrhizal habit in the genomes of a hyperdiverse lineage of mushroom-forming fungi.</title>
        <authorList>
            <person name="Looney B."/>
            <person name="Miyauchi S."/>
            <person name="Morin E."/>
            <person name="Drula E."/>
            <person name="Courty P.E."/>
            <person name="Kohler A."/>
            <person name="Kuo A."/>
            <person name="LaButti K."/>
            <person name="Pangilinan J."/>
            <person name="Lipzen A."/>
            <person name="Riley R."/>
            <person name="Andreopoulos W."/>
            <person name="He G."/>
            <person name="Johnson J."/>
            <person name="Nolan M."/>
            <person name="Tritt A."/>
            <person name="Barry K.W."/>
            <person name="Grigoriev I.V."/>
            <person name="Nagy L.G."/>
            <person name="Hibbett D."/>
            <person name="Henrissat B."/>
            <person name="Matheny P.B."/>
            <person name="Labbe J."/>
            <person name="Martin F.M."/>
        </authorList>
    </citation>
    <scope>NUCLEOTIDE SEQUENCE</scope>
    <source>
        <strain evidence="1">EC-137</strain>
    </source>
</reference>
<feature type="non-terminal residue" evidence="1">
    <location>
        <position position="677"/>
    </location>
</feature>
<evidence type="ECO:0000313" key="1">
    <source>
        <dbReference type="EMBL" id="KAI0029069.1"/>
    </source>
</evidence>
<keyword evidence="2" id="KW-1185">Reference proteome</keyword>
<gene>
    <name evidence="1" type="ORF">K488DRAFT_17452</name>
</gene>
<feature type="non-terminal residue" evidence="1">
    <location>
        <position position="1"/>
    </location>
</feature>